<dbReference type="AlphaFoldDB" id="A0A427XX51"/>
<dbReference type="OrthoDB" id="1728974at2759"/>
<name>A0A427XX51_9TREE</name>
<sequence length="611" mass="65480">MTNGALFLGLDSSTQALKASLLRSDLSVVSEIEVRFDADLAHFSTKGGVLHGPEGSGEVFSPVMQPVEALDLLCERMKAAGWDFGSIRGVSAAGQQHASVYWSQSASKILGSLDATKPMAPQLEGAFSRGIIPNWQDSSTKPECRAMTAAVGGKTELAQLTGSSAHTRFTGAQIFKFRNDDPKAYAATSRISLVSSFITTLMCADGEVKGIDESDACGMNLWNMSSPTRGWAQPILEAIAGKDGAEDLAAKLGTVETDGGRVVGNIGRWFQERYGFSPECVVVPGTGDNPATFLSLVLRESEGLVSLGTSDVVLVSTAAYNPHPEFHAFFHPAMIAPPSVQDTSAREGHGQLRYFNMLVYKSGSLAREHVRDQYFDKSWDKFNEGVERLRPKTADDVINRTAFWWLLPDIIPAGAHGVFKYEGSDAATAKRVEAFEDVGAESLAILESQMLNYRSRSGAILSGEAGSVTLSRVYATGGAGKNPSICNIMSDALGCPVSKSVDWDAAKGRWTDAHWNDCSVGVAYKARWGWERHVAAQKGDNARASVPFDDYIAEIRKARKAALGPAAASAPGAPDEEGVRNIVVPGPGAPAYTKAISWWQALEARALSEME</sequence>
<evidence type="ECO:0000313" key="10">
    <source>
        <dbReference type="Proteomes" id="UP000279236"/>
    </source>
</evidence>
<evidence type="ECO:0000256" key="1">
    <source>
        <dbReference type="ARBA" id="ARBA00009156"/>
    </source>
</evidence>
<dbReference type="InterPro" id="IPR043129">
    <property type="entry name" value="ATPase_NBD"/>
</dbReference>
<evidence type="ECO:0000256" key="6">
    <source>
        <dbReference type="RuleBase" id="RU367058"/>
    </source>
</evidence>
<dbReference type="STRING" id="105984.A0A427XX51"/>
<dbReference type="GO" id="GO:0005829">
    <property type="term" value="C:cytosol"/>
    <property type="evidence" value="ECO:0007669"/>
    <property type="project" value="TreeGrafter"/>
</dbReference>
<keyword evidence="4 6" id="KW-0418">Kinase</keyword>
<dbReference type="RefSeq" id="XP_028477365.1">
    <property type="nucleotide sequence ID" value="XM_028622473.1"/>
</dbReference>
<dbReference type="GO" id="GO:0042732">
    <property type="term" value="P:D-xylose metabolic process"/>
    <property type="evidence" value="ECO:0007669"/>
    <property type="project" value="UniProtKB-UniRule"/>
</dbReference>
<dbReference type="PANTHER" id="PTHR10196">
    <property type="entry name" value="SUGAR KINASE"/>
    <property type="match status" value="1"/>
</dbReference>
<dbReference type="GeneID" id="39591640"/>
<evidence type="ECO:0000256" key="4">
    <source>
        <dbReference type="ARBA" id="ARBA00022777"/>
    </source>
</evidence>
<feature type="domain" description="Carbohydrate kinase FGGY C-terminal" evidence="8">
    <location>
        <begin position="304"/>
        <end position="499"/>
    </location>
</feature>
<comment type="similarity">
    <text evidence="1 6">Belongs to the FGGY kinase family.</text>
</comment>
<reference evidence="9 10" key="1">
    <citation type="submission" date="2018-11" db="EMBL/GenBank/DDBJ databases">
        <title>Genome sequence of Apiotrichum porosum DSM 27194.</title>
        <authorList>
            <person name="Aliyu H."/>
            <person name="Gorte O."/>
            <person name="Ochsenreither K."/>
        </authorList>
    </citation>
    <scope>NUCLEOTIDE SEQUENCE [LARGE SCALE GENOMIC DNA]</scope>
    <source>
        <strain evidence="9 10">DSM 27194</strain>
    </source>
</reference>
<dbReference type="GO" id="GO:0005524">
    <property type="term" value="F:ATP binding"/>
    <property type="evidence" value="ECO:0007669"/>
    <property type="project" value="UniProtKB-UniRule"/>
</dbReference>
<dbReference type="GO" id="GO:0005997">
    <property type="term" value="P:xylulose metabolic process"/>
    <property type="evidence" value="ECO:0007669"/>
    <property type="project" value="TreeGrafter"/>
</dbReference>
<evidence type="ECO:0000256" key="5">
    <source>
        <dbReference type="ARBA" id="ARBA00048885"/>
    </source>
</evidence>
<dbReference type="PANTHER" id="PTHR10196:SF57">
    <property type="entry name" value="XYLULOSE KINASE"/>
    <property type="match status" value="1"/>
</dbReference>
<proteinExistence type="inferred from homology"/>
<dbReference type="CDD" id="cd07776">
    <property type="entry name" value="ASKHA_NBD_FGGY_SpXK-like"/>
    <property type="match status" value="1"/>
</dbReference>
<dbReference type="EMBL" id="RSCE01000004">
    <property type="protein sequence ID" value="RSH83413.1"/>
    <property type="molecule type" value="Genomic_DNA"/>
</dbReference>
<evidence type="ECO:0000313" key="9">
    <source>
        <dbReference type="EMBL" id="RSH83413.1"/>
    </source>
</evidence>
<dbReference type="InterPro" id="IPR018485">
    <property type="entry name" value="FGGY_C"/>
</dbReference>
<comment type="function">
    <text evidence="6">Highly specific D-xylulose kinase which participates in the catabolism of xylose. Xylose is a major component of hemicelluloses such as xylan. Most fungi utilize D-xylose via three enzymatic reactions, xylose reductase (XR), xylitol dehydrogenase (XDH), and xylulokinase, to form xylulose 5-phosphate, which enters pentose phosphate pathway.</text>
</comment>
<evidence type="ECO:0000256" key="3">
    <source>
        <dbReference type="ARBA" id="ARBA00022679"/>
    </source>
</evidence>
<keyword evidence="10" id="KW-1185">Reference proteome</keyword>
<keyword evidence="6" id="KW-0547">Nucleotide-binding</keyword>
<evidence type="ECO:0000256" key="2">
    <source>
        <dbReference type="ARBA" id="ARBA00022629"/>
    </source>
</evidence>
<accession>A0A427XX51</accession>
<gene>
    <name evidence="9" type="ORF">EHS24_007097</name>
</gene>
<dbReference type="EC" id="2.7.1.17" evidence="6"/>
<keyword evidence="6" id="KW-0119">Carbohydrate metabolism</keyword>
<dbReference type="SUPFAM" id="SSF53067">
    <property type="entry name" value="Actin-like ATPase domain"/>
    <property type="match status" value="2"/>
</dbReference>
<comment type="catalytic activity">
    <reaction evidence="5 6">
        <text>D-xylulose + ATP = D-xylulose 5-phosphate + ADP + H(+)</text>
        <dbReference type="Rhea" id="RHEA:10964"/>
        <dbReference type="ChEBI" id="CHEBI:15378"/>
        <dbReference type="ChEBI" id="CHEBI:17140"/>
        <dbReference type="ChEBI" id="CHEBI:30616"/>
        <dbReference type="ChEBI" id="CHEBI:57737"/>
        <dbReference type="ChEBI" id="CHEBI:456216"/>
        <dbReference type="EC" id="2.7.1.17"/>
    </reaction>
</comment>
<keyword evidence="6" id="KW-0067">ATP-binding</keyword>
<dbReference type="Proteomes" id="UP000279236">
    <property type="component" value="Unassembled WGS sequence"/>
</dbReference>
<dbReference type="GO" id="GO:0004856">
    <property type="term" value="F:D-xylulokinase activity"/>
    <property type="evidence" value="ECO:0007669"/>
    <property type="project" value="UniProtKB-UniRule"/>
</dbReference>
<organism evidence="9 10">
    <name type="scientific">Apiotrichum porosum</name>
    <dbReference type="NCBI Taxonomy" id="105984"/>
    <lineage>
        <taxon>Eukaryota</taxon>
        <taxon>Fungi</taxon>
        <taxon>Dikarya</taxon>
        <taxon>Basidiomycota</taxon>
        <taxon>Agaricomycotina</taxon>
        <taxon>Tremellomycetes</taxon>
        <taxon>Trichosporonales</taxon>
        <taxon>Trichosporonaceae</taxon>
        <taxon>Apiotrichum</taxon>
    </lineage>
</organism>
<dbReference type="Pfam" id="PF02782">
    <property type="entry name" value="FGGY_C"/>
    <property type="match status" value="1"/>
</dbReference>
<evidence type="ECO:0000259" key="7">
    <source>
        <dbReference type="Pfam" id="PF00370"/>
    </source>
</evidence>
<dbReference type="InterPro" id="IPR042024">
    <property type="entry name" value="D-XK_euk"/>
</dbReference>
<evidence type="ECO:0000259" key="8">
    <source>
        <dbReference type="Pfam" id="PF02782"/>
    </source>
</evidence>
<protein>
    <recommendedName>
        <fullName evidence="6">Xylulose kinase</fullName>
        <ecNumber evidence="6">2.7.1.17</ecNumber>
    </recommendedName>
</protein>
<dbReference type="Gene3D" id="3.30.420.40">
    <property type="match status" value="2"/>
</dbReference>
<comment type="caution">
    <text evidence="9">The sequence shown here is derived from an EMBL/GenBank/DDBJ whole genome shotgun (WGS) entry which is preliminary data.</text>
</comment>
<keyword evidence="3 6" id="KW-0808">Transferase</keyword>
<dbReference type="InterPro" id="IPR018484">
    <property type="entry name" value="FGGY_N"/>
</dbReference>
<dbReference type="Pfam" id="PF00370">
    <property type="entry name" value="FGGY_N"/>
    <property type="match status" value="1"/>
</dbReference>
<feature type="domain" description="Carbohydrate kinase FGGY N-terminal" evidence="7">
    <location>
        <begin position="134"/>
        <end position="293"/>
    </location>
</feature>
<keyword evidence="2 6" id="KW-0859">Xylose metabolism</keyword>